<feature type="non-terminal residue" evidence="2">
    <location>
        <position position="488"/>
    </location>
</feature>
<organism evidence="2 3">
    <name type="scientific">Xenoophorus captivus</name>
    <dbReference type="NCBI Taxonomy" id="1517983"/>
    <lineage>
        <taxon>Eukaryota</taxon>
        <taxon>Metazoa</taxon>
        <taxon>Chordata</taxon>
        <taxon>Craniata</taxon>
        <taxon>Vertebrata</taxon>
        <taxon>Euteleostomi</taxon>
        <taxon>Actinopterygii</taxon>
        <taxon>Neopterygii</taxon>
        <taxon>Teleostei</taxon>
        <taxon>Neoteleostei</taxon>
        <taxon>Acanthomorphata</taxon>
        <taxon>Ovalentaria</taxon>
        <taxon>Atherinomorphae</taxon>
        <taxon>Cyprinodontiformes</taxon>
        <taxon>Goodeidae</taxon>
        <taxon>Xenoophorus</taxon>
    </lineage>
</organism>
<comment type="caution">
    <text evidence="2">The sequence shown here is derived from an EMBL/GenBank/DDBJ whole genome shotgun (WGS) entry which is preliminary data.</text>
</comment>
<evidence type="ECO:0000313" key="2">
    <source>
        <dbReference type="EMBL" id="MEQ2199667.1"/>
    </source>
</evidence>
<dbReference type="InterPro" id="IPR039867">
    <property type="entry name" value="Furry/Tao3/Mor2"/>
</dbReference>
<dbReference type="Pfam" id="PF14222">
    <property type="entry name" value="MOR2-PAG1_N"/>
    <property type="match status" value="1"/>
</dbReference>
<dbReference type="EMBL" id="JAHRIN010025396">
    <property type="protein sequence ID" value="MEQ2199667.1"/>
    <property type="molecule type" value="Genomic_DNA"/>
</dbReference>
<reference evidence="2 3" key="1">
    <citation type="submission" date="2021-06" db="EMBL/GenBank/DDBJ databases">
        <authorList>
            <person name="Palmer J.M."/>
        </authorList>
    </citation>
    <scope>NUCLEOTIDE SEQUENCE [LARGE SCALE GENOMIC DNA]</scope>
    <source>
        <strain evidence="2 3">XC_2019</strain>
        <tissue evidence="2">Muscle</tissue>
    </source>
</reference>
<evidence type="ECO:0000259" key="1">
    <source>
        <dbReference type="Pfam" id="PF14222"/>
    </source>
</evidence>
<dbReference type="PANTHER" id="PTHR12295">
    <property type="entry name" value="FURRY-RELATED"/>
    <property type="match status" value="1"/>
</dbReference>
<protein>
    <recommendedName>
        <fullName evidence="1">Cell morphogenesis protein N-terminal domain-containing protein</fullName>
    </recommendedName>
</protein>
<evidence type="ECO:0000313" key="3">
    <source>
        <dbReference type="Proteomes" id="UP001434883"/>
    </source>
</evidence>
<accession>A0ABV0QUZ5</accession>
<feature type="domain" description="Cell morphogenesis protein N-terminal" evidence="1">
    <location>
        <begin position="1"/>
        <end position="148"/>
    </location>
</feature>
<dbReference type="Proteomes" id="UP001434883">
    <property type="component" value="Unassembled WGS sequence"/>
</dbReference>
<keyword evidence="3" id="KW-1185">Reference proteome</keyword>
<gene>
    <name evidence="2" type="ORF">XENOCAPTIV_007707</name>
</gene>
<dbReference type="InterPro" id="IPR025614">
    <property type="entry name" value="Cell_morpho_N"/>
</dbReference>
<sequence length="488" mass="55172">MKEIIYDLLCVGKSQKTFTINPERMNIGLRAFLVIADSLQQKDGEPPMPTTGIIMPSGNTMRVKKIFLNTTLTDEEAKVIGRFDIWLSKICLLGWCVYSKFAVVFPGMSMYYPQVRKALDNILRHLDKEVGRSMSMTSVQMSNKEPEDMITYALMLNFPEWREDVLSGFVYFIVREVTDVHPTLLDNAVKMLLQLISQWKQAVQSSNKNHDTQGSTSGRSLSLDRTPALGVLHVVEGLALVVLCSCRPATRKLAVNVLKELRALHTTLGIDKTNLLYCPSGIELQTLAEWSSSPISHQFDVVSPSHIWVFAHVTQGQDPWVISFSSYLRQENLPKHCPTALNYAWMFAYTRLQLLSPQVDLKRRDILRVQLVRIFELLADAGAISHVYLGCEAVMLLLELNPDQSNLMFWAVDRCYTGSRRVAAGCFKAIANVFHNRDYQFDTVVLLNLILFKAADSSREIYEVAMQLLQVSLGSLIPMYCNASAEIF</sequence>
<name>A0ABV0QUZ5_9TELE</name>
<dbReference type="PANTHER" id="PTHR12295:SF9">
    <property type="entry name" value="PROTEIN FURRY HOMOLOG-LIKE"/>
    <property type="match status" value="1"/>
</dbReference>
<proteinExistence type="predicted"/>